<organism evidence="1 2">
    <name type="scientific">Mojavia pulchra JT2-VF2</name>
    <dbReference type="NCBI Taxonomy" id="287848"/>
    <lineage>
        <taxon>Bacteria</taxon>
        <taxon>Bacillati</taxon>
        <taxon>Cyanobacteriota</taxon>
        <taxon>Cyanophyceae</taxon>
        <taxon>Nostocales</taxon>
        <taxon>Nostocaceae</taxon>
    </lineage>
</organism>
<reference evidence="1" key="2">
    <citation type="journal article" date="2022" name="Microbiol. Resour. Announc.">
        <title>Metagenome Sequencing to Explore Phylogenomics of Terrestrial Cyanobacteria.</title>
        <authorList>
            <person name="Ward R.D."/>
            <person name="Stajich J.E."/>
            <person name="Johansen J.R."/>
            <person name="Huntemann M."/>
            <person name="Clum A."/>
            <person name="Foster B."/>
            <person name="Foster B."/>
            <person name="Roux S."/>
            <person name="Palaniappan K."/>
            <person name="Varghese N."/>
            <person name="Mukherjee S."/>
            <person name="Reddy T.B.K."/>
            <person name="Daum C."/>
            <person name="Copeland A."/>
            <person name="Chen I.A."/>
            <person name="Ivanova N.N."/>
            <person name="Kyrpides N.C."/>
            <person name="Shapiro N."/>
            <person name="Eloe-Fadrosh E.A."/>
            <person name="Pietrasiak N."/>
        </authorList>
    </citation>
    <scope>NUCLEOTIDE SEQUENCE</scope>
    <source>
        <strain evidence="1">JT2-VF2</strain>
    </source>
</reference>
<proteinExistence type="predicted"/>
<dbReference type="AlphaFoldDB" id="A0A951Q2V6"/>
<protein>
    <submittedName>
        <fullName evidence="1">Uncharacterized protein</fullName>
    </submittedName>
</protein>
<reference evidence="1" key="1">
    <citation type="submission" date="2021-05" db="EMBL/GenBank/DDBJ databases">
        <authorList>
            <person name="Pietrasiak N."/>
            <person name="Ward R."/>
            <person name="Stajich J.E."/>
            <person name="Kurbessoian T."/>
        </authorList>
    </citation>
    <scope>NUCLEOTIDE SEQUENCE</scope>
    <source>
        <strain evidence="1">JT2-VF2</strain>
    </source>
</reference>
<evidence type="ECO:0000313" key="2">
    <source>
        <dbReference type="Proteomes" id="UP000715781"/>
    </source>
</evidence>
<comment type="caution">
    <text evidence="1">The sequence shown here is derived from an EMBL/GenBank/DDBJ whole genome shotgun (WGS) entry which is preliminary data.</text>
</comment>
<dbReference type="Proteomes" id="UP000715781">
    <property type="component" value="Unassembled WGS sequence"/>
</dbReference>
<accession>A0A951Q2V6</accession>
<gene>
    <name evidence="1" type="ORF">KME32_22680</name>
</gene>
<dbReference type="EMBL" id="JAHHHN010000016">
    <property type="protein sequence ID" value="MBW4563893.1"/>
    <property type="molecule type" value="Genomic_DNA"/>
</dbReference>
<evidence type="ECO:0000313" key="1">
    <source>
        <dbReference type="EMBL" id="MBW4563893.1"/>
    </source>
</evidence>
<name>A0A951Q2V6_9NOST</name>
<sequence length="202" mass="23366">MFKDFKHFLYYQNLKPICNFSTQLTSIYLKILFLSIIPLSFLFNGCSNKDENQVMEKKISKLEKEAESRLTYKIQEQERYFSKHKTFFKSPDEPATSYGSSPPIFGIQKCYRYYTETNSDLTSKTTIDAVYSYAVQDDCGGMWGLELRWYAGAVFAVPLTRGKELKTISVVCRNIESYGRIPSRPEYINGVVKCPSNTTKVY</sequence>